<dbReference type="InterPro" id="IPR036388">
    <property type="entry name" value="WH-like_DNA-bd_sf"/>
</dbReference>
<evidence type="ECO:0000256" key="3">
    <source>
        <dbReference type="ARBA" id="ARBA00023163"/>
    </source>
</evidence>
<dbReference type="InterPro" id="IPR019888">
    <property type="entry name" value="Tscrpt_reg_AsnC-like"/>
</dbReference>
<accession>A0A5J6V654</accession>
<proteinExistence type="predicted"/>
<dbReference type="PANTHER" id="PTHR30154:SF34">
    <property type="entry name" value="TRANSCRIPTIONAL REGULATOR AZLB"/>
    <property type="match status" value="1"/>
</dbReference>
<dbReference type="InterPro" id="IPR036390">
    <property type="entry name" value="WH_DNA-bd_sf"/>
</dbReference>
<dbReference type="PROSITE" id="PS50956">
    <property type="entry name" value="HTH_ASNC_2"/>
    <property type="match status" value="1"/>
</dbReference>
<dbReference type="OrthoDB" id="4050641at2"/>
<dbReference type="PRINTS" id="PR00033">
    <property type="entry name" value="HTHASNC"/>
</dbReference>
<evidence type="ECO:0000256" key="1">
    <source>
        <dbReference type="ARBA" id="ARBA00023015"/>
    </source>
</evidence>
<dbReference type="Gene3D" id="3.30.70.920">
    <property type="match status" value="1"/>
</dbReference>
<dbReference type="InterPro" id="IPR000485">
    <property type="entry name" value="AsnC-type_HTH_dom"/>
</dbReference>
<dbReference type="KEGG" id="serw:FY030_12950"/>
<dbReference type="GO" id="GO:0043200">
    <property type="term" value="P:response to amino acid"/>
    <property type="evidence" value="ECO:0007669"/>
    <property type="project" value="TreeGrafter"/>
</dbReference>
<evidence type="ECO:0000313" key="5">
    <source>
        <dbReference type="EMBL" id="QFG69490.1"/>
    </source>
</evidence>
<name>A0A5J6V654_9MICO</name>
<evidence type="ECO:0000259" key="4">
    <source>
        <dbReference type="PROSITE" id="PS50956"/>
    </source>
</evidence>
<dbReference type="Pfam" id="PF13404">
    <property type="entry name" value="HTH_AsnC-type"/>
    <property type="match status" value="2"/>
</dbReference>
<dbReference type="Proteomes" id="UP000326546">
    <property type="component" value="Chromosome"/>
</dbReference>
<dbReference type="SMART" id="SM00344">
    <property type="entry name" value="HTH_ASNC"/>
    <property type="match status" value="1"/>
</dbReference>
<evidence type="ECO:0000313" key="6">
    <source>
        <dbReference type="Proteomes" id="UP000326546"/>
    </source>
</evidence>
<dbReference type="AlphaFoldDB" id="A0A5J6V654"/>
<dbReference type="GO" id="GO:0005829">
    <property type="term" value="C:cytosol"/>
    <property type="evidence" value="ECO:0007669"/>
    <property type="project" value="TreeGrafter"/>
</dbReference>
<dbReference type="EMBL" id="CP044427">
    <property type="protein sequence ID" value="QFG69490.1"/>
    <property type="molecule type" value="Genomic_DNA"/>
</dbReference>
<keyword evidence="1" id="KW-0805">Transcription regulation</keyword>
<dbReference type="PANTHER" id="PTHR30154">
    <property type="entry name" value="LEUCINE-RESPONSIVE REGULATORY PROTEIN"/>
    <property type="match status" value="1"/>
</dbReference>
<keyword evidence="2" id="KW-0238">DNA-binding</keyword>
<gene>
    <name evidence="5" type="ORF">FY030_12950</name>
</gene>
<organism evidence="5 6">
    <name type="scientific">Ornithinimicrobium pratense</name>
    <dbReference type="NCBI Taxonomy" id="2593973"/>
    <lineage>
        <taxon>Bacteria</taxon>
        <taxon>Bacillati</taxon>
        <taxon>Actinomycetota</taxon>
        <taxon>Actinomycetes</taxon>
        <taxon>Micrococcales</taxon>
        <taxon>Ornithinimicrobiaceae</taxon>
        <taxon>Ornithinimicrobium</taxon>
    </lineage>
</organism>
<feature type="domain" description="HTH asnC-type" evidence="4">
    <location>
        <begin position="174"/>
        <end position="230"/>
    </location>
</feature>
<keyword evidence="6" id="KW-1185">Reference proteome</keyword>
<dbReference type="RefSeq" id="WP_158061864.1">
    <property type="nucleotide sequence ID" value="NZ_CP044427.1"/>
</dbReference>
<keyword evidence="3" id="KW-0804">Transcription</keyword>
<reference evidence="5 6" key="1">
    <citation type="submission" date="2019-09" db="EMBL/GenBank/DDBJ databases">
        <title>Serinicoccus pratensis sp. nov., isolated from meadow soil.</title>
        <authorList>
            <person name="Zhang W."/>
        </authorList>
    </citation>
    <scope>NUCLEOTIDE SEQUENCE [LARGE SCALE GENOMIC DNA]</scope>
    <source>
        <strain evidence="5 6">W204</strain>
    </source>
</reference>
<dbReference type="Gene3D" id="1.10.10.10">
    <property type="entry name" value="Winged helix-like DNA-binding domain superfamily/Winged helix DNA-binding domain"/>
    <property type="match status" value="2"/>
</dbReference>
<dbReference type="InterPro" id="IPR011991">
    <property type="entry name" value="ArsR-like_HTH"/>
</dbReference>
<evidence type="ECO:0000256" key="2">
    <source>
        <dbReference type="ARBA" id="ARBA00023125"/>
    </source>
</evidence>
<dbReference type="GO" id="GO:0043565">
    <property type="term" value="F:sequence-specific DNA binding"/>
    <property type="evidence" value="ECO:0007669"/>
    <property type="project" value="InterPro"/>
</dbReference>
<protein>
    <submittedName>
        <fullName evidence="5">AsnC family transcriptional regulator</fullName>
    </submittedName>
</protein>
<sequence>MRSLDGRIIDALHIDGRASWARIAEVLGENERTVARRGSAVLASGTVRVVGVSLPAPGVVLRINCGLGQSRMTSAALGALDHCGWAHVVSGNADVVAALSLRAGTEESRHLMEELPATAGAQRIESYPVIEYLRLARWWNLGILTPAERSAMWEGLSSTYAEYFGTTAGLGPSDMAIVRALREDGRMTYEELGRRAGVSEVTARRRVDQLREDGVVAVRAVADPAATGFHVEVLMWLDVPPRHVKEVAAGLRSADHLKFVARLAGPWDFIVKTPLVSRLDVDNVLPAEDWVSHITRTDVHVVVRTDRRSYIRVLK</sequence>
<dbReference type="CDD" id="cd00090">
    <property type="entry name" value="HTH_ARSR"/>
    <property type="match status" value="1"/>
</dbReference>
<dbReference type="SUPFAM" id="SSF46785">
    <property type="entry name" value="Winged helix' DNA-binding domain"/>
    <property type="match status" value="1"/>
</dbReference>